<proteinExistence type="predicted"/>
<reference evidence="1" key="1">
    <citation type="submission" date="2023-08" db="EMBL/GenBank/DDBJ databases">
        <title>Reference Genome Resource for the Citrus Pathogen Phytophthora citrophthora.</title>
        <authorList>
            <person name="Moller H."/>
            <person name="Coetzee B."/>
            <person name="Rose L.J."/>
            <person name="Van Niekerk J.M."/>
        </authorList>
    </citation>
    <scope>NUCLEOTIDE SEQUENCE</scope>
    <source>
        <strain evidence="1">STE-U-9442</strain>
    </source>
</reference>
<organism evidence="1 2">
    <name type="scientific">Phytophthora citrophthora</name>
    <dbReference type="NCBI Taxonomy" id="4793"/>
    <lineage>
        <taxon>Eukaryota</taxon>
        <taxon>Sar</taxon>
        <taxon>Stramenopiles</taxon>
        <taxon>Oomycota</taxon>
        <taxon>Peronosporomycetes</taxon>
        <taxon>Peronosporales</taxon>
        <taxon>Peronosporaceae</taxon>
        <taxon>Phytophthora</taxon>
    </lineage>
</organism>
<comment type="caution">
    <text evidence="1">The sequence shown here is derived from an EMBL/GenBank/DDBJ whole genome shotgun (WGS) entry which is preliminary data.</text>
</comment>
<dbReference type="Proteomes" id="UP001259832">
    <property type="component" value="Unassembled WGS sequence"/>
</dbReference>
<dbReference type="EMBL" id="JASMQC010000022">
    <property type="protein sequence ID" value="KAK1935636.1"/>
    <property type="molecule type" value="Genomic_DNA"/>
</dbReference>
<dbReference type="AlphaFoldDB" id="A0AAD9GBV4"/>
<protein>
    <submittedName>
        <fullName evidence="1">Uncharacterized protein</fullName>
    </submittedName>
</protein>
<evidence type="ECO:0000313" key="1">
    <source>
        <dbReference type="EMBL" id="KAK1935636.1"/>
    </source>
</evidence>
<gene>
    <name evidence="1" type="ORF">P3T76_010331</name>
</gene>
<evidence type="ECO:0000313" key="2">
    <source>
        <dbReference type="Proteomes" id="UP001259832"/>
    </source>
</evidence>
<sequence length="117" mass="13142">MAFLRSDEDSSVFQAALDFVDEYERECRGDAFSLTEKPPPKTDQGLGGPSFPLACSMVPFHTTNLWKASSNLQLLLQSSEEMEKRPKSRKLPANTNRARDEVQYELAFLNGKVANNN</sequence>
<accession>A0AAD9GBV4</accession>
<keyword evidence="2" id="KW-1185">Reference proteome</keyword>
<name>A0AAD9GBV4_9STRA</name>